<dbReference type="Proteomes" id="UP000033615">
    <property type="component" value="Unassembled WGS sequence"/>
</dbReference>
<protein>
    <submittedName>
        <fullName evidence="1">Uncharacterized protein</fullName>
    </submittedName>
</protein>
<name>A0A1V4DCS2_9ACTN</name>
<evidence type="ECO:0000313" key="1">
    <source>
        <dbReference type="EMBL" id="OPF83919.1"/>
    </source>
</evidence>
<sequence>MQVPCELRYGLTPALEALGSFHSWFFHHAGADLEEWAQGLTERAVWTAIRGLKPTEIRVYQERV</sequence>
<dbReference type="OrthoDB" id="6064656at2"/>
<evidence type="ECO:0000313" key="2">
    <source>
        <dbReference type="Proteomes" id="UP000033615"/>
    </source>
</evidence>
<comment type="caution">
    <text evidence="1">The sequence shown here is derived from an EMBL/GenBank/DDBJ whole genome shotgun (WGS) entry which is preliminary data.</text>
</comment>
<accession>A0A1V4DCS2</accession>
<reference evidence="1" key="1">
    <citation type="submission" date="2016-12" db="EMBL/GenBank/DDBJ databases">
        <title>Genome sequence of Streptomyces antioxidans MUSC 164.</title>
        <authorList>
            <person name="Lee L.-H."/>
            <person name="Ser H.-L."/>
        </authorList>
    </citation>
    <scope>NUCLEOTIDE SEQUENCE [LARGE SCALE GENOMIC DNA]</scope>
    <source>
        <strain evidence="1">MUSC 164</strain>
    </source>
</reference>
<keyword evidence="2" id="KW-1185">Reference proteome</keyword>
<dbReference type="AlphaFoldDB" id="A0A1V4DCS2"/>
<dbReference type="EMBL" id="LAKD02000004">
    <property type="protein sequence ID" value="OPF83919.1"/>
    <property type="molecule type" value="Genomic_DNA"/>
</dbReference>
<gene>
    <name evidence="1" type="ORF">VT50_0202735</name>
</gene>
<organism evidence="1 2">
    <name type="scientific">Streptomyces antioxidans</name>
    <dbReference type="NCBI Taxonomy" id="1507734"/>
    <lineage>
        <taxon>Bacteria</taxon>
        <taxon>Bacillati</taxon>
        <taxon>Actinomycetota</taxon>
        <taxon>Actinomycetes</taxon>
        <taxon>Kitasatosporales</taxon>
        <taxon>Streptomycetaceae</taxon>
        <taxon>Streptomyces</taxon>
    </lineage>
</organism>
<proteinExistence type="predicted"/>